<evidence type="ECO:0000313" key="2">
    <source>
        <dbReference type="Proteomes" id="UP000224460"/>
    </source>
</evidence>
<dbReference type="Proteomes" id="UP000224460">
    <property type="component" value="Unassembled WGS sequence"/>
</dbReference>
<reference evidence="1" key="1">
    <citation type="submission" date="2017-10" db="EMBL/GenBank/DDBJ databases">
        <title>Genome sequence of cellulolytic Lachnospiraceae bacterium XHS1971 isolated from hotspring sediment.</title>
        <authorList>
            <person name="Vasudevan G."/>
            <person name="Joshi A.J."/>
            <person name="Hivarkar S."/>
            <person name="Lanjekar V.B."/>
            <person name="Dhakephalkar P.K."/>
            <person name="Dagar S."/>
        </authorList>
    </citation>
    <scope>NUCLEOTIDE SEQUENCE</scope>
    <source>
        <strain evidence="1">XHS1971</strain>
    </source>
</reference>
<dbReference type="EMBL" id="PEDL01000008">
    <property type="protein sequence ID" value="PHV70709.1"/>
    <property type="molecule type" value="Genomic_DNA"/>
</dbReference>
<sequence>MKKSEKAAELFKKGFNCSQAIIGAFCEDYGIKMQTGLKIASGLGSGVRSAEICGAVSGAVLVIGLKYGSDNTDSKTLCNTKTEEFIKMFREINGSIVCRDILGCDITTPHGKEKALAEQYFTTVCLDMVVSAAQILEDLYY</sequence>
<protein>
    <submittedName>
        <fullName evidence="1">Uncharacterized protein</fullName>
    </submittedName>
</protein>
<evidence type="ECO:0000313" key="1">
    <source>
        <dbReference type="EMBL" id="PHV70709.1"/>
    </source>
</evidence>
<name>A0AC61DBL1_9FIRM</name>
<comment type="caution">
    <text evidence="1">The sequence shown here is derived from an EMBL/GenBank/DDBJ whole genome shotgun (WGS) entry which is preliminary data.</text>
</comment>
<keyword evidence="2" id="KW-1185">Reference proteome</keyword>
<organism evidence="1 2">
    <name type="scientific">Sporanaerobium hydrogeniformans</name>
    <dbReference type="NCBI Taxonomy" id="3072179"/>
    <lineage>
        <taxon>Bacteria</taxon>
        <taxon>Bacillati</taxon>
        <taxon>Bacillota</taxon>
        <taxon>Clostridia</taxon>
        <taxon>Lachnospirales</taxon>
        <taxon>Lachnospiraceae</taxon>
        <taxon>Sporanaerobium</taxon>
    </lineage>
</organism>
<proteinExistence type="predicted"/>
<gene>
    <name evidence="1" type="ORF">CS063_09265</name>
</gene>
<accession>A0AC61DBL1</accession>